<dbReference type="GO" id="GO:0005886">
    <property type="term" value="C:plasma membrane"/>
    <property type="evidence" value="ECO:0007669"/>
    <property type="project" value="UniProtKB-SubCell"/>
</dbReference>
<gene>
    <name evidence="8" type="ORF">CFSAN001627_20058</name>
</gene>
<dbReference type="InterPro" id="IPR036259">
    <property type="entry name" value="MFS_trans_sf"/>
</dbReference>
<dbReference type="GO" id="GO:0035435">
    <property type="term" value="P:phosphate ion transmembrane transport"/>
    <property type="evidence" value="ECO:0007669"/>
    <property type="project" value="TreeGrafter"/>
</dbReference>
<evidence type="ECO:0000313" key="9">
    <source>
        <dbReference type="Proteomes" id="UP000011944"/>
    </source>
</evidence>
<reference evidence="8 9" key="1">
    <citation type="submission" date="2012-10" db="EMBL/GenBank/DDBJ databases">
        <authorList>
            <person name="Strain E.A."/>
            <person name="Brown E."/>
            <person name="Allard M.W."/>
            <person name="Gonzalez-Escalona N."/>
            <person name="Timme R."/>
        </authorList>
    </citation>
    <scope>NUCLEOTIDE SEQUENCE [LARGE SCALE GENOMIC DNA]</scope>
    <source>
        <strain evidence="8 9">CFSAN001627</strain>
    </source>
</reference>
<accession>M1ZTV7</accession>
<dbReference type="InterPro" id="IPR051337">
    <property type="entry name" value="OPA_Antiporter"/>
</dbReference>
<evidence type="ECO:0000259" key="7">
    <source>
        <dbReference type="PROSITE" id="PS50850"/>
    </source>
</evidence>
<feature type="non-terminal residue" evidence="8">
    <location>
        <position position="1"/>
    </location>
</feature>
<dbReference type="PATRIC" id="fig|1232189.3.peg.3143"/>
<evidence type="ECO:0000256" key="4">
    <source>
        <dbReference type="ARBA" id="ARBA00022989"/>
    </source>
</evidence>
<dbReference type="AlphaFoldDB" id="M1ZTV7"/>
<feature type="transmembrane region" description="Helical" evidence="6">
    <location>
        <begin position="44"/>
        <end position="63"/>
    </location>
</feature>
<evidence type="ECO:0000256" key="5">
    <source>
        <dbReference type="ARBA" id="ARBA00023136"/>
    </source>
</evidence>
<dbReference type="InterPro" id="IPR020846">
    <property type="entry name" value="MFS_dom"/>
</dbReference>
<evidence type="ECO:0000313" key="8">
    <source>
        <dbReference type="EMBL" id="EKN40369.1"/>
    </source>
</evidence>
<sequence length="78" mass="8221">LDLVPKKAAGTAAGFTGLFGYMGGQVLAEVAMGAVVDKFSWNGGFILLMISSVLAIVFLSFTWNTHDRSEKGPDKVAV</sequence>
<dbReference type="PROSITE" id="PS50850">
    <property type="entry name" value="MFS"/>
    <property type="match status" value="1"/>
</dbReference>
<keyword evidence="2" id="KW-0813">Transport</keyword>
<dbReference type="Proteomes" id="UP000011944">
    <property type="component" value="Unassembled WGS sequence"/>
</dbReference>
<dbReference type="PANTHER" id="PTHR43826">
    <property type="entry name" value="GLUCOSE-6-PHOSPHATE EXCHANGER SLC37A4"/>
    <property type="match status" value="1"/>
</dbReference>
<proteinExistence type="predicted"/>
<keyword evidence="5 6" id="KW-0472">Membrane</keyword>
<evidence type="ECO:0000256" key="3">
    <source>
        <dbReference type="ARBA" id="ARBA00022692"/>
    </source>
</evidence>
<dbReference type="Gene3D" id="1.20.1250.20">
    <property type="entry name" value="MFS general substrate transporter like domains"/>
    <property type="match status" value="1"/>
</dbReference>
<dbReference type="PANTHER" id="PTHR43826:SF6">
    <property type="entry name" value="GLYCEROL-3-PHOSPHATE TRANSPORTER"/>
    <property type="match status" value="1"/>
</dbReference>
<reference evidence="8 9" key="2">
    <citation type="submission" date="2013-03" db="EMBL/GenBank/DDBJ databases">
        <title>Diversity in Clostridium botulinum.</title>
        <authorList>
            <person name="Timme R.E."/>
            <person name="Allard M."/>
            <person name="Luo Y."/>
            <person name="Strain E."/>
            <person name="Gonzalez-Escalona N."/>
            <person name="Brown E."/>
        </authorList>
    </citation>
    <scope>NUCLEOTIDE SEQUENCE [LARGE SCALE GENOMIC DNA]</scope>
    <source>
        <strain evidence="8 9">CFSAN001627</strain>
    </source>
</reference>
<dbReference type="EMBL" id="AMXI01001232">
    <property type="protein sequence ID" value="EKN40369.1"/>
    <property type="molecule type" value="Genomic_DNA"/>
</dbReference>
<dbReference type="SUPFAM" id="SSF103473">
    <property type="entry name" value="MFS general substrate transporter"/>
    <property type="match status" value="1"/>
</dbReference>
<keyword evidence="4 6" id="KW-1133">Transmembrane helix</keyword>
<comment type="subcellular location">
    <subcellularLocation>
        <location evidence="1">Cell membrane</location>
        <topology evidence="1">Multi-pass membrane protein</topology>
    </subcellularLocation>
</comment>
<protein>
    <submittedName>
        <fullName evidence="8">Glycerol-3-phosphate transporter</fullName>
    </submittedName>
</protein>
<organism evidence="8 9">
    <name type="scientific">Clostridium botulinum CFSAN001627</name>
    <dbReference type="NCBI Taxonomy" id="1232189"/>
    <lineage>
        <taxon>Bacteria</taxon>
        <taxon>Bacillati</taxon>
        <taxon>Bacillota</taxon>
        <taxon>Clostridia</taxon>
        <taxon>Eubacteriales</taxon>
        <taxon>Clostridiaceae</taxon>
        <taxon>Clostridium</taxon>
    </lineage>
</organism>
<evidence type="ECO:0000256" key="2">
    <source>
        <dbReference type="ARBA" id="ARBA00022448"/>
    </source>
</evidence>
<keyword evidence="3 6" id="KW-0812">Transmembrane</keyword>
<comment type="caution">
    <text evidence="8">The sequence shown here is derived from an EMBL/GenBank/DDBJ whole genome shotgun (WGS) entry which is preliminary data.</text>
</comment>
<dbReference type="GO" id="GO:0061513">
    <property type="term" value="F:glucose 6-phosphate:phosphate antiporter activity"/>
    <property type="evidence" value="ECO:0007669"/>
    <property type="project" value="TreeGrafter"/>
</dbReference>
<evidence type="ECO:0000256" key="6">
    <source>
        <dbReference type="SAM" id="Phobius"/>
    </source>
</evidence>
<feature type="domain" description="Major facilitator superfamily (MFS) profile" evidence="7">
    <location>
        <begin position="1"/>
        <end position="67"/>
    </location>
</feature>
<evidence type="ECO:0000256" key="1">
    <source>
        <dbReference type="ARBA" id="ARBA00004651"/>
    </source>
</evidence>
<name>M1ZTV7_CLOBO</name>